<reference evidence="3 4" key="1">
    <citation type="submission" date="2019-06" db="EMBL/GenBank/DDBJ databases">
        <title>Rhizobium sp. CL12 isolated from roots of soybean.</title>
        <authorList>
            <person name="Wang C."/>
        </authorList>
    </citation>
    <scope>NUCLEOTIDE SEQUENCE [LARGE SCALE GENOMIC DNA]</scope>
    <source>
        <strain evidence="3 4">CL12</strain>
    </source>
</reference>
<evidence type="ECO:0000313" key="3">
    <source>
        <dbReference type="EMBL" id="TPP09718.1"/>
    </source>
</evidence>
<organism evidence="3 4">
    <name type="scientific">Rhizobium glycinendophyticum</name>
    <dbReference type="NCBI Taxonomy" id="2589807"/>
    <lineage>
        <taxon>Bacteria</taxon>
        <taxon>Pseudomonadati</taxon>
        <taxon>Pseudomonadota</taxon>
        <taxon>Alphaproteobacteria</taxon>
        <taxon>Hyphomicrobiales</taxon>
        <taxon>Rhizobiaceae</taxon>
        <taxon>Rhizobium/Agrobacterium group</taxon>
        <taxon>Rhizobium</taxon>
    </lineage>
</organism>
<comment type="caution">
    <text evidence="3">The sequence shown here is derived from an EMBL/GenBank/DDBJ whole genome shotgun (WGS) entry which is preliminary data.</text>
</comment>
<proteinExistence type="predicted"/>
<gene>
    <name evidence="3" type="ORF">FJQ55_02230</name>
</gene>
<evidence type="ECO:0008006" key="5">
    <source>
        <dbReference type="Google" id="ProtNLM"/>
    </source>
</evidence>
<protein>
    <recommendedName>
        <fullName evidence="5">Biotin transporter BioY</fullName>
    </recommendedName>
</protein>
<evidence type="ECO:0000256" key="2">
    <source>
        <dbReference type="SAM" id="Phobius"/>
    </source>
</evidence>
<sequence>MSGLETAIRNALERSDRANAESRARVYQSARQALETGLRKQNVEDPEAINHQRRRLEALIHAIELEERARLDMRVEPAVEPPVVAASSQTAAGDRRVEPPVAPPVFGDRPAGRVEPGFAADPVDHAAAVPPVDDREPAFDEDVEPPKPDLREAHLADEGPMPDMRSERAVQPRKRRRGGVARLMIFTIFLAALGIGAWWVYTSGLLLTAEQRDTSVPNPPPRAEEEDFAGNAQPPVEAPKGPQAIDTRGGFTDDWISVFTPDQVSALHARSNATVDMVTASDGTAARIVSRSGDAAGAIEITVPADVLQELAGRTSTIALTVQSPDDNPVQISVECDFPRMGDCPRHRFTVNPQKLDALFRVTFDSGMAPSTPGRLIVNADVTGKGRGINLYAVRVLPGQ</sequence>
<evidence type="ECO:0000256" key="1">
    <source>
        <dbReference type="SAM" id="MobiDB-lite"/>
    </source>
</evidence>
<dbReference type="Proteomes" id="UP000316429">
    <property type="component" value="Unassembled WGS sequence"/>
</dbReference>
<name>A0A504U439_9HYPH</name>
<dbReference type="AlphaFoldDB" id="A0A504U439"/>
<evidence type="ECO:0000313" key="4">
    <source>
        <dbReference type="Proteomes" id="UP000316429"/>
    </source>
</evidence>
<keyword evidence="2" id="KW-0472">Membrane</keyword>
<feature type="transmembrane region" description="Helical" evidence="2">
    <location>
        <begin position="183"/>
        <end position="201"/>
    </location>
</feature>
<feature type="region of interest" description="Disordered" evidence="1">
    <location>
        <begin position="82"/>
        <end position="173"/>
    </location>
</feature>
<feature type="compositionally biased region" description="Basic and acidic residues" evidence="1">
    <location>
        <begin position="132"/>
        <end position="157"/>
    </location>
</feature>
<feature type="region of interest" description="Disordered" evidence="1">
    <location>
        <begin position="212"/>
        <end position="247"/>
    </location>
</feature>
<keyword evidence="4" id="KW-1185">Reference proteome</keyword>
<feature type="compositionally biased region" description="Low complexity" evidence="1">
    <location>
        <begin position="119"/>
        <end position="131"/>
    </location>
</feature>
<keyword evidence="2" id="KW-0812">Transmembrane</keyword>
<dbReference type="OrthoDB" id="7870844at2"/>
<dbReference type="RefSeq" id="WP_140826098.1">
    <property type="nucleotide sequence ID" value="NZ_VFYP01000001.1"/>
</dbReference>
<dbReference type="EMBL" id="VFYP01000001">
    <property type="protein sequence ID" value="TPP09718.1"/>
    <property type="molecule type" value="Genomic_DNA"/>
</dbReference>
<keyword evidence="2" id="KW-1133">Transmembrane helix</keyword>
<accession>A0A504U439</accession>